<dbReference type="Proteomes" id="UP000827872">
    <property type="component" value="Linkage Group LG09"/>
</dbReference>
<evidence type="ECO:0000313" key="1">
    <source>
        <dbReference type="EMBL" id="KAH8003290.1"/>
    </source>
</evidence>
<sequence>MKRSLSTSRMSGRQSMQPLRVQDTNKTGLYTPQPQDRTTFGKPSVGKHVPGTSERKTSIYGASDRKTSIFGKRTSGPGSLRNSQYGAFGNVEKIKEPRPLHDKTFIQQYIRQLCEFLVSSGYGPNVSVKSLQAPSVKDFVKIFSFIYGLLCPSYELPSTKFEEEIPRIFRELGYPFALSKSSMYTVGAPHTWPQIVAALVWLTDCIKFCSAIKENPPSFDEGQVLGGETEEGIVHSKLFLDYSITCYDHFMRGGDTYEEFDAEIQTKLKELFQIAENRVESLEAEEKSLNELVARREKERENEPDRLVTMRKLKSSLQADVQKYEAYMANLELHSSNIGQKSTDIDEEFEAAAMEIEALKQENLRLKHICDNQKYSVADIERLNCERDELKQAVNKLTKELEVEQHQLWNEELKYARGKEAIENQLADYHKLARKLKLIPINSENSGGFDFEIKFNPDKGRSCLAKYKSQIHTPLIHLISKTEEEIANATKKKISLEDTLEQVRTMEADQNSCVKMLKEEAQKLEGLCQQKMRELVEEEEGGAKELEMMEKNKYLLESGVNEGVSEAMKELHEIRCRYPVVKQKTSEESRKVCQNLHYLLELVFTHLEDVEPLTWRKTRPAHIKHKELKNSELTQGITQITPLDSGGAPHLESRAGQVLPQCSSVEDMTTPDILQEPNGISIPDRLVSLKESLAKCKSYISRGRDPMEKQIETLPVKGKRIPASACDGDYTSTRSGEAWEADNATETKGQVVPGEDLQIRSEQPLMLSPQRQLLSQLEPRNLIDLDLEELQCKKHSCKGSLEKTHIDNYSVSKCTAPNATIQIEDYEINKHSTRVIGQIMTRPSRRGRHILGTRTHGVRSIGRPYIRTRF</sequence>
<comment type="caution">
    <text evidence="1">The sequence shown here is derived from an EMBL/GenBank/DDBJ whole genome shotgun (WGS) entry which is preliminary data.</text>
</comment>
<proteinExistence type="predicted"/>
<protein>
    <submittedName>
        <fullName evidence="1">Kinetochore-associated Ndc80 complex subunit ndc80</fullName>
    </submittedName>
</protein>
<dbReference type="EMBL" id="CM037622">
    <property type="protein sequence ID" value="KAH8003290.1"/>
    <property type="molecule type" value="Genomic_DNA"/>
</dbReference>
<accession>A0ACB8FDD3</accession>
<organism evidence="1 2">
    <name type="scientific">Sphaerodactylus townsendi</name>
    <dbReference type="NCBI Taxonomy" id="933632"/>
    <lineage>
        <taxon>Eukaryota</taxon>
        <taxon>Metazoa</taxon>
        <taxon>Chordata</taxon>
        <taxon>Craniata</taxon>
        <taxon>Vertebrata</taxon>
        <taxon>Euteleostomi</taxon>
        <taxon>Lepidosauria</taxon>
        <taxon>Squamata</taxon>
        <taxon>Bifurcata</taxon>
        <taxon>Gekkota</taxon>
        <taxon>Sphaerodactylidae</taxon>
        <taxon>Sphaerodactylus</taxon>
    </lineage>
</organism>
<reference evidence="1" key="1">
    <citation type="submission" date="2021-08" db="EMBL/GenBank/DDBJ databases">
        <title>The first chromosome-level gecko genome reveals the dynamic sex chromosomes of Neotropical dwarf geckos (Sphaerodactylidae: Sphaerodactylus).</title>
        <authorList>
            <person name="Pinto B.J."/>
            <person name="Keating S.E."/>
            <person name="Gamble T."/>
        </authorList>
    </citation>
    <scope>NUCLEOTIDE SEQUENCE</scope>
    <source>
        <strain evidence="1">TG3544</strain>
    </source>
</reference>
<evidence type="ECO:0000313" key="2">
    <source>
        <dbReference type="Proteomes" id="UP000827872"/>
    </source>
</evidence>
<gene>
    <name evidence="1" type="primary">NDC80</name>
    <name evidence="1" type="ORF">K3G42_016355</name>
</gene>
<name>A0ACB8FDD3_9SAUR</name>
<keyword evidence="2" id="KW-1185">Reference proteome</keyword>